<reference evidence="2" key="1">
    <citation type="journal article" date="2019" name="Sci. Rep.">
        <title>Draft genome of Tanacetum cinerariifolium, the natural source of mosquito coil.</title>
        <authorList>
            <person name="Yamashiro T."/>
            <person name="Shiraishi A."/>
            <person name="Satake H."/>
            <person name="Nakayama K."/>
        </authorList>
    </citation>
    <scope>NUCLEOTIDE SEQUENCE</scope>
</reference>
<evidence type="ECO:0008006" key="3">
    <source>
        <dbReference type="Google" id="ProtNLM"/>
    </source>
</evidence>
<name>A0A699W5V0_TANCI</name>
<feature type="non-terminal residue" evidence="2">
    <location>
        <position position="1"/>
    </location>
</feature>
<feature type="compositionally biased region" description="Basic and acidic residues" evidence="1">
    <location>
        <begin position="35"/>
        <end position="49"/>
    </location>
</feature>
<organism evidence="2">
    <name type="scientific">Tanacetum cinerariifolium</name>
    <name type="common">Dalmatian daisy</name>
    <name type="synonym">Chrysanthemum cinerariifolium</name>
    <dbReference type="NCBI Taxonomy" id="118510"/>
    <lineage>
        <taxon>Eukaryota</taxon>
        <taxon>Viridiplantae</taxon>
        <taxon>Streptophyta</taxon>
        <taxon>Embryophyta</taxon>
        <taxon>Tracheophyta</taxon>
        <taxon>Spermatophyta</taxon>
        <taxon>Magnoliopsida</taxon>
        <taxon>eudicotyledons</taxon>
        <taxon>Gunneridae</taxon>
        <taxon>Pentapetalae</taxon>
        <taxon>asterids</taxon>
        <taxon>campanulids</taxon>
        <taxon>Asterales</taxon>
        <taxon>Asteraceae</taxon>
        <taxon>Asteroideae</taxon>
        <taxon>Anthemideae</taxon>
        <taxon>Anthemidinae</taxon>
        <taxon>Tanacetum</taxon>
    </lineage>
</organism>
<gene>
    <name evidence="2" type="ORF">Tci_914636</name>
</gene>
<dbReference type="AlphaFoldDB" id="A0A699W5V0"/>
<dbReference type="EMBL" id="BKCJ011579650">
    <property type="protein sequence ID" value="GFD42667.1"/>
    <property type="molecule type" value="Genomic_DNA"/>
</dbReference>
<accession>A0A699W5V0</accession>
<protein>
    <recommendedName>
        <fullName evidence="3">Zinc finger, CCHC-type</fullName>
    </recommendedName>
</protein>
<evidence type="ECO:0000313" key="2">
    <source>
        <dbReference type="EMBL" id="GFD42667.1"/>
    </source>
</evidence>
<feature type="non-terminal residue" evidence="2">
    <location>
        <position position="81"/>
    </location>
</feature>
<evidence type="ECO:0000256" key="1">
    <source>
        <dbReference type="SAM" id="MobiDB-lite"/>
    </source>
</evidence>
<comment type="caution">
    <text evidence="2">The sequence shown here is derived from an EMBL/GenBank/DDBJ whole genome shotgun (WGS) entry which is preliminary data.</text>
</comment>
<sequence length="81" mass="8897">GGRVQKKPHGKAKGKGKAKGGQYSYPSKTKKPQPQKKERPTKEGQCHHCKEGFKGARKLKRGSLYLYVGNGMRTEVEAIGS</sequence>
<feature type="compositionally biased region" description="Basic residues" evidence="1">
    <location>
        <begin position="1"/>
        <end position="18"/>
    </location>
</feature>
<feature type="region of interest" description="Disordered" evidence="1">
    <location>
        <begin position="1"/>
        <end position="49"/>
    </location>
</feature>
<proteinExistence type="predicted"/>